<dbReference type="Gene3D" id="2.60.120.650">
    <property type="entry name" value="Cupin"/>
    <property type="match status" value="1"/>
</dbReference>
<evidence type="ECO:0000259" key="2">
    <source>
        <dbReference type="PROSITE" id="PS51184"/>
    </source>
</evidence>
<protein>
    <submittedName>
        <fullName evidence="3">Clavaminate synthase-like protein</fullName>
    </submittedName>
</protein>
<feature type="non-terminal residue" evidence="3">
    <location>
        <position position="243"/>
    </location>
</feature>
<dbReference type="EMBL" id="ML977502">
    <property type="protein sequence ID" value="KAF2131617.1"/>
    <property type="molecule type" value="Genomic_DNA"/>
</dbReference>
<evidence type="ECO:0000256" key="1">
    <source>
        <dbReference type="SAM" id="MobiDB-lite"/>
    </source>
</evidence>
<gene>
    <name evidence="3" type="ORF">P153DRAFT_277481</name>
</gene>
<feature type="domain" description="JmjC" evidence="2">
    <location>
        <begin position="111"/>
        <end position="243"/>
    </location>
</feature>
<dbReference type="PANTHER" id="PTHR12461">
    <property type="entry name" value="HYPOXIA-INDUCIBLE FACTOR 1 ALPHA INHIBITOR-RELATED"/>
    <property type="match status" value="1"/>
</dbReference>
<accession>A0A6A6AL64</accession>
<dbReference type="SUPFAM" id="SSF51197">
    <property type="entry name" value="Clavaminate synthase-like"/>
    <property type="match status" value="1"/>
</dbReference>
<reference evidence="3" key="1">
    <citation type="journal article" date="2020" name="Stud. Mycol.">
        <title>101 Dothideomycetes genomes: a test case for predicting lifestyles and emergence of pathogens.</title>
        <authorList>
            <person name="Haridas S."/>
            <person name="Albert R."/>
            <person name="Binder M."/>
            <person name="Bloem J."/>
            <person name="Labutti K."/>
            <person name="Salamov A."/>
            <person name="Andreopoulos B."/>
            <person name="Baker S."/>
            <person name="Barry K."/>
            <person name="Bills G."/>
            <person name="Bluhm B."/>
            <person name="Cannon C."/>
            <person name="Castanera R."/>
            <person name="Culley D."/>
            <person name="Daum C."/>
            <person name="Ezra D."/>
            <person name="Gonzalez J."/>
            <person name="Henrissat B."/>
            <person name="Kuo A."/>
            <person name="Liang C."/>
            <person name="Lipzen A."/>
            <person name="Lutzoni F."/>
            <person name="Magnuson J."/>
            <person name="Mondo S."/>
            <person name="Nolan M."/>
            <person name="Ohm R."/>
            <person name="Pangilinan J."/>
            <person name="Park H.-J."/>
            <person name="Ramirez L."/>
            <person name="Alfaro M."/>
            <person name="Sun H."/>
            <person name="Tritt A."/>
            <person name="Yoshinaga Y."/>
            <person name="Zwiers L.-H."/>
            <person name="Turgeon B."/>
            <person name="Goodwin S."/>
            <person name="Spatafora J."/>
            <person name="Crous P."/>
            <person name="Grigoriev I."/>
        </authorList>
    </citation>
    <scope>NUCLEOTIDE SEQUENCE</scope>
    <source>
        <strain evidence="3">CBS 119687</strain>
    </source>
</reference>
<dbReference type="RefSeq" id="XP_033526004.1">
    <property type="nucleotide sequence ID" value="XM_033662944.1"/>
</dbReference>
<dbReference type="PANTHER" id="PTHR12461:SF105">
    <property type="entry name" value="HYPOXIA-INDUCIBLE FACTOR 1-ALPHA INHIBITOR"/>
    <property type="match status" value="1"/>
</dbReference>
<dbReference type="InterPro" id="IPR003347">
    <property type="entry name" value="JmjC_dom"/>
</dbReference>
<sequence>RSYSTSTRFPVAKSIQYNEANDTAGFDANEPVVFRNSFIHLPAISKWFTTSSTDTQFCYHELKTAYLSQHGDAIVPLELTRTSLDPQNATFERFNAPLSLLLAHIMGPPTPSSRLYLAQHSLADLPSTLQADLPTPTLLSRLGRGDIYASSLWMGRPPTRTPLHRDPNPNLFVQLAGRKFVRLMRPEVGRGVYEKIGRGARANMRGEEMMGGDEMEELERSVWEDDGEESVGVEAELGSGDAL</sequence>
<name>A0A6A6AL64_9PLEO</name>
<proteinExistence type="predicted"/>
<feature type="non-terminal residue" evidence="3">
    <location>
        <position position="1"/>
    </location>
</feature>
<evidence type="ECO:0000313" key="4">
    <source>
        <dbReference type="Proteomes" id="UP000799771"/>
    </source>
</evidence>
<dbReference type="PROSITE" id="PS51184">
    <property type="entry name" value="JMJC"/>
    <property type="match status" value="1"/>
</dbReference>
<dbReference type="Proteomes" id="UP000799771">
    <property type="component" value="Unassembled WGS sequence"/>
</dbReference>
<dbReference type="Pfam" id="PF13621">
    <property type="entry name" value="Cupin_8"/>
    <property type="match status" value="1"/>
</dbReference>
<dbReference type="InterPro" id="IPR041667">
    <property type="entry name" value="Cupin_8"/>
</dbReference>
<dbReference type="AlphaFoldDB" id="A0A6A6AL64"/>
<organism evidence="3 4">
    <name type="scientific">Dothidotthia symphoricarpi CBS 119687</name>
    <dbReference type="NCBI Taxonomy" id="1392245"/>
    <lineage>
        <taxon>Eukaryota</taxon>
        <taxon>Fungi</taxon>
        <taxon>Dikarya</taxon>
        <taxon>Ascomycota</taxon>
        <taxon>Pezizomycotina</taxon>
        <taxon>Dothideomycetes</taxon>
        <taxon>Pleosporomycetidae</taxon>
        <taxon>Pleosporales</taxon>
        <taxon>Dothidotthiaceae</taxon>
        <taxon>Dothidotthia</taxon>
    </lineage>
</organism>
<evidence type="ECO:0000313" key="3">
    <source>
        <dbReference type="EMBL" id="KAF2131617.1"/>
    </source>
</evidence>
<feature type="region of interest" description="Disordered" evidence="1">
    <location>
        <begin position="222"/>
        <end position="243"/>
    </location>
</feature>
<keyword evidence="4" id="KW-1185">Reference proteome</keyword>
<dbReference type="GeneID" id="54403376"/>
<dbReference type="OrthoDB" id="263283at2759"/>